<evidence type="ECO:0000256" key="9">
    <source>
        <dbReference type="SAM" id="MobiDB-lite"/>
    </source>
</evidence>
<feature type="compositionally biased region" description="Low complexity" evidence="9">
    <location>
        <begin position="176"/>
        <end position="226"/>
    </location>
</feature>
<dbReference type="InterPro" id="IPR006773">
    <property type="entry name" value="Rpn13/ADRM1"/>
</dbReference>
<feature type="domain" description="DEUBAD" evidence="10">
    <location>
        <begin position="360"/>
        <end position="475"/>
    </location>
</feature>
<evidence type="ECO:0000256" key="5">
    <source>
        <dbReference type="ARBA" id="ARBA00022942"/>
    </source>
</evidence>
<accession>A0A7R9F020</accession>
<dbReference type="GO" id="GO:0008541">
    <property type="term" value="C:proteasome regulatory particle, lid subcomplex"/>
    <property type="evidence" value="ECO:0007669"/>
    <property type="project" value="TreeGrafter"/>
</dbReference>
<dbReference type="PROSITE" id="PS51916">
    <property type="entry name" value="DEUBAD"/>
    <property type="match status" value="1"/>
</dbReference>
<evidence type="ECO:0000259" key="11">
    <source>
        <dbReference type="PROSITE" id="PS51917"/>
    </source>
</evidence>
<feature type="compositionally biased region" description="Polar residues" evidence="9">
    <location>
        <begin position="230"/>
        <end position="246"/>
    </location>
</feature>
<feature type="region of interest" description="Disordered" evidence="9">
    <location>
        <begin position="471"/>
        <end position="493"/>
    </location>
</feature>
<dbReference type="Pfam" id="PF16550">
    <property type="entry name" value="RPN13_C"/>
    <property type="match status" value="1"/>
</dbReference>
<evidence type="ECO:0000259" key="10">
    <source>
        <dbReference type="PROSITE" id="PS51916"/>
    </source>
</evidence>
<evidence type="ECO:0000256" key="7">
    <source>
        <dbReference type="ARBA" id="ARBA00054744"/>
    </source>
</evidence>
<reference evidence="12" key="1">
    <citation type="submission" date="2020-11" db="EMBL/GenBank/DDBJ databases">
        <authorList>
            <person name="Tran Van P."/>
        </authorList>
    </citation>
    <scope>NUCLEOTIDE SEQUENCE</scope>
</reference>
<dbReference type="PANTHER" id="PTHR12225">
    <property type="entry name" value="ADHESION REGULATING MOLECULE 1 110 KDA CELL MEMBRANE GLYCOPROTEIN"/>
    <property type="match status" value="1"/>
</dbReference>
<evidence type="ECO:0000256" key="2">
    <source>
        <dbReference type="ARBA" id="ARBA00004496"/>
    </source>
</evidence>
<dbReference type="CDD" id="cd13314">
    <property type="entry name" value="PH_Rpn13"/>
    <property type="match status" value="1"/>
</dbReference>
<feature type="domain" description="Pru" evidence="11">
    <location>
        <begin position="15"/>
        <end position="129"/>
    </location>
</feature>
<dbReference type="PROSITE" id="PS51917">
    <property type="entry name" value="PRU"/>
    <property type="match status" value="1"/>
</dbReference>
<keyword evidence="6" id="KW-0539">Nucleus</keyword>
<dbReference type="InterPro" id="IPR044868">
    <property type="entry name" value="Rpn13/ADRM1_Pru"/>
</dbReference>
<sequence length="493" mass="52758">MPSGAALFGNTASRSQNKNLVEFKAGRMDLKGKMVHPDKRKGLIYVYQSSDDSLLHFCWKDRQSGSVEDDLIVFPDDCEFKKIAQCTTGRVYLLKFKSTSRKFFYWLQESKPDKDEDLCRRVNEVLNNPPTPGAQRSTPDGDLQNLLNNMSQQQLMQLFGGVGQIGGLSSLLGTMSRPSTSSRSSSSASASPSVTSAPTTTSTTSSTPAAASVTTPAATVTNTSTPLVATETSAKKTSSGGSQKTPIQLSDLQNLLSSLNVPVAPGASKSVDLAPAMTSENLADLLRDGDALSFLKQFLPKSGEGSSESSSTSGEQLDGVFSHSCCMSCPKHGYRFSHSCCMSCPDHGYRFSHSCCMSCPKHDLDSPVCATCPALITVIDSPIRAACPALITVIDSSTLAACPAHRNLQYSITLTMYVDEHEAVSMFSAALQSGQLGPIMSQFDLGAEAIEAAKLGNMEEFVKAMEQACTSKDVKTKPVKKDDDDDDESMSLD</sequence>
<proteinExistence type="inferred from homology"/>
<gene>
    <name evidence="12" type="ORF">TBIB3V08_LOCUS6534</name>
</gene>
<dbReference type="InterPro" id="IPR032368">
    <property type="entry name" value="RPN13_DEUBAD"/>
</dbReference>
<keyword evidence="4" id="KW-0963">Cytoplasm</keyword>
<dbReference type="EMBL" id="OD566523">
    <property type="protein sequence ID" value="CAD7444148.1"/>
    <property type="molecule type" value="Genomic_DNA"/>
</dbReference>
<comment type="similarity">
    <text evidence="3">Belongs to the ADRM1 family.</text>
</comment>
<dbReference type="GO" id="GO:0070628">
    <property type="term" value="F:proteasome binding"/>
    <property type="evidence" value="ECO:0007669"/>
    <property type="project" value="TreeGrafter"/>
</dbReference>
<dbReference type="AlphaFoldDB" id="A0A7R9F020"/>
<dbReference type="PANTHER" id="PTHR12225:SF0">
    <property type="entry name" value="PROTEASOMAL UBIQUITIN RECEPTOR ADRM1"/>
    <property type="match status" value="1"/>
</dbReference>
<evidence type="ECO:0000313" key="12">
    <source>
        <dbReference type="EMBL" id="CAD7444148.1"/>
    </source>
</evidence>
<evidence type="ECO:0000256" key="4">
    <source>
        <dbReference type="ARBA" id="ARBA00022490"/>
    </source>
</evidence>
<feature type="compositionally biased region" description="Basic and acidic residues" evidence="9">
    <location>
        <begin position="472"/>
        <end position="482"/>
    </location>
</feature>
<evidence type="ECO:0000256" key="3">
    <source>
        <dbReference type="ARBA" id="ARBA00009216"/>
    </source>
</evidence>
<organism evidence="12">
    <name type="scientific">Timema bartmani</name>
    <dbReference type="NCBI Taxonomy" id="61472"/>
    <lineage>
        <taxon>Eukaryota</taxon>
        <taxon>Metazoa</taxon>
        <taxon>Ecdysozoa</taxon>
        <taxon>Arthropoda</taxon>
        <taxon>Hexapoda</taxon>
        <taxon>Insecta</taxon>
        <taxon>Pterygota</taxon>
        <taxon>Neoptera</taxon>
        <taxon>Polyneoptera</taxon>
        <taxon>Phasmatodea</taxon>
        <taxon>Timematodea</taxon>
        <taxon>Timematoidea</taxon>
        <taxon>Timematidae</taxon>
        <taxon>Timema</taxon>
    </lineage>
</organism>
<evidence type="ECO:0000256" key="8">
    <source>
        <dbReference type="ARBA" id="ARBA00070663"/>
    </source>
</evidence>
<dbReference type="InterPro" id="IPR044867">
    <property type="entry name" value="DEUBAD_dom"/>
</dbReference>
<evidence type="ECO:0000256" key="6">
    <source>
        <dbReference type="ARBA" id="ARBA00023242"/>
    </source>
</evidence>
<feature type="region of interest" description="Disordered" evidence="9">
    <location>
        <begin position="173"/>
        <end position="246"/>
    </location>
</feature>
<dbReference type="GO" id="GO:0061133">
    <property type="term" value="F:endopeptidase activator activity"/>
    <property type="evidence" value="ECO:0007669"/>
    <property type="project" value="TreeGrafter"/>
</dbReference>
<dbReference type="Gene3D" id="2.30.29.70">
    <property type="entry name" value="Proteasomal ubiquitin receptor Rpn13/ADRM1"/>
    <property type="match status" value="1"/>
</dbReference>
<feature type="region of interest" description="Disordered" evidence="9">
    <location>
        <begin position="124"/>
        <end position="145"/>
    </location>
</feature>
<dbReference type="FunFam" id="2.30.29.70:FF:000001">
    <property type="entry name" value="Proteasomal ubiquitin receptor ADRM1"/>
    <property type="match status" value="1"/>
</dbReference>
<evidence type="ECO:0000256" key="1">
    <source>
        <dbReference type="ARBA" id="ARBA00004123"/>
    </source>
</evidence>
<dbReference type="GO" id="GO:0005634">
    <property type="term" value="C:nucleus"/>
    <property type="evidence" value="ECO:0007669"/>
    <property type="project" value="UniProtKB-SubCell"/>
</dbReference>
<keyword evidence="5" id="KW-0647">Proteasome</keyword>
<comment type="subcellular location">
    <subcellularLocation>
        <location evidence="2">Cytoplasm</location>
    </subcellularLocation>
    <subcellularLocation>
        <location evidence="1">Nucleus</location>
    </subcellularLocation>
</comment>
<dbReference type="Gene3D" id="1.10.2020.20">
    <property type="match status" value="1"/>
</dbReference>
<feature type="compositionally biased region" description="Acidic residues" evidence="9">
    <location>
        <begin position="483"/>
        <end position="493"/>
    </location>
</feature>
<protein>
    <recommendedName>
        <fullName evidence="8">Proteasomal ubiquitin receptor ADRM1 homolog</fullName>
    </recommendedName>
</protein>
<name>A0A7R9F020_9NEOP</name>
<dbReference type="InterPro" id="IPR038633">
    <property type="entry name" value="Rpn13/ADRM1_Pru_sf"/>
</dbReference>
<dbReference type="GO" id="GO:0005737">
    <property type="term" value="C:cytoplasm"/>
    <property type="evidence" value="ECO:0007669"/>
    <property type="project" value="UniProtKB-SubCell"/>
</dbReference>
<dbReference type="Pfam" id="PF04683">
    <property type="entry name" value="Rpn13_ADRM1_Pru"/>
    <property type="match status" value="1"/>
</dbReference>
<dbReference type="InterPro" id="IPR038108">
    <property type="entry name" value="RPN13_DEUBAD_sf"/>
</dbReference>
<comment type="function">
    <text evidence="7">May function as a proteasomal ubiquitin receptor. May promote the deubiquitinating activity associated with the 26S proteasome.</text>
</comment>